<dbReference type="EMBL" id="VSSQ01053128">
    <property type="protein sequence ID" value="MPN07168.1"/>
    <property type="molecule type" value="Genomic_DNA"/>
</dbReference>
<evidence type="ECO:0000313" key="1">
    <source>
        <dbReference type="EMBL" id="MPN07168.1"/>
    </source>
</evidence>
<organism evidence="1">
    <name type="scientific">bioreactor metagenome</name>
    <dbReference type="NCBI Taxonomy" id="1076179"/>
    <lineage>
        <taxon>unclassified sequences</taxon>
        <taxon>metagenomes</taxon>
        <taxon>ecological metagenomes</taxon>
    </lineage>
</organism>
<gene>
    <name evidence="1" type="ORF">SDC9_154434</name>
</gene>
<protein>
    <submittedName>
        <fullName evidence="1">Uncharacterized protein</fullName>
    </submittedName>
</protein>
<comment type="caution">
    <text evidence="1">The sequence shown here is derived from an EMBL/GenBank/DDBJ whole genome shotgun (WGS) entry which is preliminary data.</text>
</comment>
<name>A0A645EYN7_9ZZZZ</name>
<accession>A0A645EYN7</accession>
<reference evidence="1" key="1">
    <citation type="submission" date="2019-08" db="EMBL/GenBank/DDBJ databases">
        <authorList>
            <person name="Kucharzyk K."/>
            <person name="Murdoch R.W."/>
            <person name="Higgins S."/>
            <person name="Loffler F."/>
        </authorList>
    </citation>
    <scope>NUCLEOTIDE SEQUENCE</scope>
</reference>
<dbReference type="AlphaFoldDB" id="A0A645EYN7"/>
<sequence>MQDIINKIIEIEKSSRNITEPAIKQKEELDEEINSEIEKLKADLYARAQVRVDKIIESEKSNYEANLAKVDNEYKHSQQILEQKYSENKDIWINSLYDKILGR</sequence>
<proteinExistence type="predicted"/>